<dbReference type="RefSeq" id="WP_007844782.1">
    <property type="nucleotide sequence ID" value="NZ_AKJY01000054.1"/>
</dbReference>
<dbReference type="AlphaFoldDB" id="J3CFR4"/>
<name>J3CFR4_9FLAO</name>
<gene>
    <name evidence="2" type="ORF">PMI13_02836</name>
</gene>
<proteinExistence type="predicted"/>
<keyword evidence="3" id="KW-1185">Reference proteome</keyword>
<keyword evidence="1" id="KW-0472">Membrane</keyword>
<evidence type="ECO:0000256" key="1">
    <source>
        <dbReference type="SAM" id="Phobius"/>
    </source>
</evidence>
<keyword evidence="1" id="KW-1133">Transmembrane helix</keyword>
<dbReference type="OrthoDB" id="1250816at2"/>
<accession>J3CFR4</accession>
<feature type="transmembrane region" description="Helical" evidence="1">
    <location>
        <begin position="46"/>
        <end position="65"/>
    </location>
</feature>
<organism evidence="2 3">
    <name type="scientific">Chryseobacterium populi</name>
    <dbReference type="NCBI Taxonomy" id="1144316"/>
    <lineage>
        <taxon>Bacteria</taxon>
        <taxon>Pseudomonadati</taxon>
        <taxon>Bacteroidota</taxon>
        <taxon>Flavobacteriia</taxon>
        <taxon>Flavobacteriales</taxon>
        <taxon>Weeksellaceae</taxon>
        <taxon>Chryseobacterium group</taxon>
        <taxon>Chryseobacterium</taxon>
    </lineage>
</organism>
<evidence type="ECO:0000313" key="2">
    <source>
        <dbReference type="EMBL" id="EJL70501.1"/>
    </source>
</evidence>
<sequence length="244" mass="27733">MKKEILKHLRSDYENREIKPSSDLWDKIEGELEKASDLPLKQPFQWWKYAAVVLLFVFMGTLVYFNTNKTGIENTTMKNKLPEKTKMHSEAVQQSNNIETVPSSAFAVNRTLNENIVGKEKNMNTQAQPQKKNPPIQNPTEIQNADILKTFPEIASVHQIKTPDIVKSGDEKVIIEKVPVSSEISEKKPVKYIQASDLLAGREYDKAEGNKHKGSYIRIDLERLKPHFSQVVTLGVTVRSGTDE</sequence>
<evidence type="ECO:0000313" key="3">
    <source>
        <dbReference type="Proteomes" id="UP000007509"/>
    </source>
</evidence>
<protein>
    <submittedName>
        <fullName evidence="2">Uncharacterized protein</fullName>
    </submittedName>
</protein>
<dbReference type="PATRIC" id="fig|1144316.3.peg.2854"/>
<keyword evidence="1" id="KW-0812">Transmembrane</keyword>
<comment type="caution">
    <text evidence="2">The sequence shown here is derived from an EMBL/GenBank/DDBJ whole genome shotgun (WGS) entry which is preliminary data.</text>
</comment>
<dbReference type="EMBL" id="AKJY01000054">
    <property type="protein sequence ID" value="EJL70501.1"/>
    <property type="molecule type" value="Genomic_DNA"/>
</dbReference>
<reference evidence="2 3" key="1">
    <citation type="journal article" date="2012" name="J. Bacteriol.">
        <title>Twenty-one genome sequences from Pseudomonas species and 19 genome sequences from diverse bacteria isolated from the rhizosphere and endosphere of Populus deltoides.</title>
        <authorList>
            <person name="Brown S.D."/>
            <person name="Utturkar S.M."/>
            <person name="Klingeman D.M."/>
            <person name="Johnson C.M."/>
            <person name="Martin S.L."/>
            <person name="Land M.L."/>
            <person name="Lu T.Y."/>
            <person name="Schadt C.W."/>
            <person name="Doktycz M.J."/>
            <person name="Pelletier D.A."/>
        </authorList>
    </citation>
    <scope>NUCLEOTIDE SEQUENCE [LARGE SCALE GENOMIC DNA]</scope>
    <source>
        <strain evidence="2 3">CF314</strain>
    </source>
</reference>
<dbReference type="Proteomes" id="UP000007509">
    <property type="component" value="Unassembled WGS sequence"/>
</dbReference>